<reference evidence="2 3" key="1">
    <citation type="journal article" date="1998" name="Science">
        <title>Genome sequence of the nematode C. elegans: a platform for investigating biology.</title>
        <authorList>
            <consortium name="The C. elegans sequencing consortium"/>
            <person name="Sulson J.E."/>
            <person name="Waterston R."/>
        </authorList>
    </citation>
    <scope>NUCLEOTIDE SEQUENCE [LARGE SCALE GENOMIC DNA]</scope>
    <source>
        <strain evidence="2 3">Bristol N2</strain>
    </source>
</reference>
<protein>
    <submittedName>
        <fullName evidence="2">Serpentine receptor class gamma</fullName>
    </submittedName>
</protein>
<dbReference type="FunCoup" id="Q4TT86">
    <property type="interactions" value="1"/>
</dbReference>
<feature type="transmembrane region" description="Helical" evidence="1">
    <location>
        <begin position="230"/>
        <end position="255"/>
    </location>
</feature>
<keyword evidence="3" id="KW-1185">Reference proteome</keyword>
<dbReference type="EMBL" id="BX284602">
    <property type="protein sequence ID" value="CCD71497.2"/>
    <property type="molecule type" value="Genomic_DNA"/>
</dbReference>
<dbReference type="SUPFAM" id="SSF81321">
    <property type="entry name" value="Family A G protein-coupled receptor-like"/>
    <property type="match status" value="1"/>
</dbReference>
<dbReference type="AGR" id="WB:WBGene00044428"/>
<accession>Q4TT86</accession>
<gene>
    <name evidence="2" type="ORF">CELE_T01D1.7</name>
    <name evidence="2 4" type="ORF">T01D1.7</name>
</gene>
<feature type="transmembrane region" description="Helical" evidence="1">
    <location>
        <begin position="164"/>
        <end position="185"/>
    </location>
</feature>
<keyword evidence="2" id="KW-0675">Receptor</keyword>
<dbReference type="OrthoDB" id="5789424at2759"/>
<keyword evidence="1" id="KW-1133">Transmembrane helix</keyword>
<dbReference type="GeneID" id="3565618"/>
<feature type="transmembrane region" description="Helical" evidence="1">
    <location>
        <begin position="117"/>
        <end position="136"/>
    </location>
</feature>
<dbReference type="PANTHER" id="PTHR38622">
    <property type="entry name" value="PROTEIN CBG07046"/>
    <property type="match status" value="1"/>
</dbReference>
<keyword evidence="1" id="KW-0812">Transmembrane</keyword>
<dbReference type="CTD" id="3565618"/>
<dbReference type="UCSC" id="T01D1.7">
    <property type="organism name" value="c. elegans"/>
</dbReference>
<dbReference type="SMR" id="Q4TT86"/>
<proteinExistence type="predicted"/>
<dbReference type="AlphaFoldDB" id="Q4TT86"/>
<dbReference type="PaxDb" id="6239-T01D1.7"/>
<feature type="transmembrane region" description="Helical" evidence="1">
    <location>
        <begin position="12"/>
        <end position="29"/>
    </location>
</feature>
<evidence type="ECO:0000256" key="1">
    <source>
        <dbReference type="SAM" id="Phobius"/>
    </source>
</evidence>
<dbReference type="Proteomes" id="UP000001940">
    <property type="component" value="Chromosome II"/>
</dbReference>
<evidence type="ECO:0000313" key="4">
    <source>
        <dbReference type="WormBase" id="T01D1.7"/>
    </source>
</evidence>
<name>Q4TT86_CAEEL</name>
<dbReference type="HOGENOM" id="CLU_075150_0_0_1"/>
<evidence type="ECO:0000313" key="3">
    <source>
        <dbReference type="Proteomes" id="UP000001940"/>
    </source>
</evidence>
<keyword evidence="1" id="KW-0472">Membrane</keyword>
<dbReference type="InParanoid" id="Q4TT86"/>
<dbReference type="KEGG" id="cel:CELE_T01D1.7"/>
<dbReference type="RefSeq" id="NP_001022297.3">
    <property type="nucleotide sequence ID" value="NM_001027126.3"/>
</dbReference>
<feature type="transmembrane region" description="Helical" evidence="1">
    <location>
        <begin position="201"/>
        <end position="224"/>
    </location>
</feature>
<dbReference type="eggNOG" id="ENOG502TGST">
    <property type="taxonomic scope" value="Eukaryota"/>
</dbReference>
<evidence type="ECO:0000313" key="2">
    <source>
        <dbReference type="EMBL" id="CCD71497.2"/>
    </source>
</evidence>
<dbReference type="WormBase" id="T01D1.7">
    <property type="protein sequence ID" value="CE50795"/>
    <property type="gene ID" value="WBGene00044428"/>
</dbReference>
<sequence length="300" mass="35020">MEKWNQFPIWQTTLYMCLNIHHILVLITVRRFMKGSSFFFLFFVTGCFDVYYCYTLTTYNIFKNTMSGPIYIWLSQLNSTSLFFGLFNNLFGNCMMAINRFCATFLFYEKYWTQCHIISYFSITATVSLACCTPYITRHRAFYVANGKWAYTNNNLTLVLQRSIAISIIGTYELIGISMSFLTAYRLKMYGMRSKKNEKNLIFVTSLHILVDIVAMLIMIAEFLEWQFPLALFAVKNVFPVTYTVVILNSVTIILTNKRVRDAYIQTLKFWKKRVEDANSSSRQQTSIPVTLKLGNVVVF</sequence>
<feature type="transmembrane region" description="Helical" evidence="1">
    <location>
        <begin position="38"/>
        <end position="62"/>
    </location>
</feature>
<dbReference type="PANTHER" id="PTHR38622:SF2">
    <property type="entry name" value="SERPENTINE RECEPTOR CLASS GAMMA"/>
    <property type="match status" value="1"/>
</dbReference>
<organism evidence="2 3">
    <name type="scientific">Caenorhabditis elegans</name>
    <dbReference type="NCBI Taxonomy" id="6239"/>
    <lineage>
        <taxon>Eukaryota</taxon>
        <taxon>Metazoa</taxon>
        <taxon>Ecdysozoa</taxon>
        <taxon>Nematoda</taxon>
        <taxon>Chromadorea</taxon>
        <taxon>Rhabditida</taxon>
        <taxon>Rhabditina</taxon>
        <taxon>Rhabditomorpha</taxon>
        <taxon>Rhabditoidea</taxon>
        <taxon>Rhabditidae</taxon>
        <taxon>Peloderinae</taxon>
        <taxon>Caenorhabditis</taxon>
    </lineage>
</organism>
<dbReference type="OMA" id="TPYILRH"/>